<sequence>MATQHATIARARLFSTLSPVYNRTPRFVNTLKEASKLALTKSEPITKPFGFDDKVTLQDTSESILKMFSKKKRDRRLRQLDHDIVHSPFYESKSFTNTKGKIFTPPVSYFKQDRAKYFPNVVATSLLGNKRELYALFADKVSLVRIYTTLSGENCTKTYLDGYLDEAGYVRLLEEYHNVQIVDLSLPQSWIKGVFLSMGSGTLRRSLPKARQDMYFTLAHGYFDVDTRKALKCDNACSGYLYVVDEQAKIRWATSGNATDSEKEILWMTVRGLERELLRKEADE</sequence>
<reference evidence="2" key="1">
    <citation type="journal article" date="2018" name="Nat. Microbiol.">
        <title>Leveraging single-cell genomics to expand the fungal tree of life.</title>
        <authorList>
            <person name="Ahrendt S.R."/>
            <person name="Quandt C.A."/>
            <person name="Ciobanu D."/>
            <person name="Clum A."/>
            <person name="Salamov A."/>
            <person name="Andreopoulos B."/>
            <person name="Cheng J.F."/>
            <person name="Woyke T."/>
            <person name="Pelin A."/>
            <person name="Henrissat B."/>
            <person name="Reynolds N.K."/>
            <person name="Benny G.L."/>
            <person name="Smith M.E."/>
            <person name="James T.Y."/>
            <person name="Grigoriev I.V."/>
        </authorList>
    </citation>
    <scope>NUCLEOTIDE SEQUENCE [LARGE SCALE GENOMIC DNA]</scope>
    <source>
        <strain evidence="2">Baker2002</strain>
    </source>
</reference>
<dbReference type="GO" id="GO:0005743">
    <property type="term" value="C:mitochondrial inner membrane"/>
    <property type="evidence" value="ECO:0007669"/>
    <property type="project" value="TreeGrafter"/>
</dbReference>
<organism evidence="1 2">
    <name type="scientific">Metschnikowia bicuspidata</name>
    <dbReference type="NCBI Taxonomy" id="27322"/>
    <lineage>
        <taxon>Eukaryota</taxon>
        <taxon>Fungi</taxon>
        <taxon>Dikarya</taxon>
        <taxon>Ascomycota</taxon>
        <taxon>Saccharomycotina</taxon>
        <taxon>Pichiomycetes</taxon>
        <taxon>Metschnikowiaceae</taxon>
        <taxon>Metschnikowia</taxon>
    </lineage>
</organism>
<dbReference type="OrthoDB" id="17089at2759"/>
<evidence type="ECO:0008006" key="3">
    <source>
        <dbReference type="Google" id="ProtNLM"/>
    </source>
</evidence>
<gene>
    <name evidence="1" type="ORF">METBISCDRAFT_31073</name>
</gene>
<dbReference type="InterPro" id="IPR007849">
    <property type="entry name" value="ATP10"/>
</dbReference>
<accession>A0A4P9ZCX9</accession>
<evidence type="ECO:0000313" key="1">
    <source>
        <dbReference type="EMBL" id="RKP30222.1"/>
    </source>
</evidence>
<dbReference type="GO" id="GO:0033615">
    <property type="term" value="P:mitochondrial proton-transporting ATP synthase complex assembly"/>
    <property type="evidence" value="ECO:0007669"/>
    <property type="project" value="TreeGrafter"/>
</dbReference>
<dbReference type="EMBL" id="ML004463">
    <property type="protein sequence ID" value="RKP30222.1"/>
    <property type="molecule type" value="Genomic_DNA"/>
</dbReference>
<proteinExistence type="predicted"/>
<dbReference type="AlphaFoldDB" id="A0A4P9ZCX9"/>
<name>A0A4P9ZCX9_9ASCO</name>
<dbReference type="PANTHER" id="PTHR28106">
    <property type="entry name" value="MITOCHONDRIAL ATPASE COMPLEX SUBUNIT ATP10"/>
    <property type="match status" value="1"/>
</dbReference>
<evidence type="ECO:0000313" key="2">
    <source>
        <dbReference type="Proteomes" id="UP000268321"/>
    </source>
</evidence>
<dbReference type="Pfam" id="PF05176">
    <property type="entry name" value="ATP-synt_10"/>
    <property type="match status" value="1"/>
</dbReference>
<protein>
    <recommendedName>
        <fullName evidence="3">Mitochondrial ATPase complex subunit ATP10</fullName>
    </recommendedName>
</protein>
<keyword evidence="2" id="KW-1185">Reference proteome</keyword>
<dbReference type="Proteomes" id="UP000268321">
    <property type="component" value="Unassembled WGS sequence"/>
</dbReference>
<dbReference type="PANTHER" id="PTHR28106:SF1">
    <property type="entry name" value="MITOCHONDRIAL ATPASE COMPLEX SUBUNIT ATP10"/>
    <property type="match status" value="1"/>
</dbReference>